<dbReference type="Proteomes" id="UP001064489">
    <property type="component" value="Chromosome 6"/>
</dbReference>
<evidence type="ECO:0000313" key="4">
    <source>
        <dbReference type="Proteomes" id="UP001064489"/>
    </source>
</evidence>
<dbReference type="InterPro" id="IPR027684">
    <property type="entry name" value="TBCC"/>
</dbReference>
<dbReference type="AlphaFoldDB" id="A0AAD5JAH5"/>
<dbReference type="PROSITE" id="PS51329">
    <property type="entry name" value="C_CAP_COFACTOR_C"/>
    <property type="match status" value="1"/>
</dbReference>
<dbReference type="Gene3D" id="2.160.20.70">
    <property type="match status" value="1"/>
</dbReference>
<comment type="similarity">
    <text evidence="1">Belongs to the TBCC family.</text>
</comment>
<evidence type="ECO:0000256" key="1">
    <source>
        <dbReference type="ARBA" id="ARBA00008848"/>
    </source>
</evidence>
<name>A0AAD5JAH5_ACENE</name>
<dbReference type="GO" id="GO:0007021">
    <property type="term" value="P:tubulin complex assembly"/>
    <property type="evidence" value="ECO:0007669"/>
    <property type="project" value="TreeGrafter"/>
</dbReference>
<dbReference type="InterPro" id="IPR017901">
    <property type="entry name" value="C-CAP_CF_C-like"/>
</dbReference>
<evidence type="ECO:0000259" key="2">
    <source>
        <dbReference type="PROSITE" id="PS51329"/>
    </source>
</evidence>
<comment type="caution">
    <text evidence="3">The sequence shown here is derived from an EMBL/GenBank/DDBJ whole genome shotgun (WGS) entry which is preliminary data.</text>
</comment>
<dbReference type="Pfam" id="PF07986">
    <property type="entry name" value="TBCC"/>
    <property type="match status" value="1"/>
</dbReference>
<feature type="domain" description="C-CAP/cofactor C-like" evidence="2">
    <location>
        <begin position="1"/>
        <end position="78"/>
    </location>
</feature>
<reference evidence="3" key="2">
    <citation type="submission" date="2023-02" db="EMBL/GenBank/DDBJ databases">
        <authorList>
            <person name="Swenson N.G."/>
            <person name="Wegrzyn J.L."/>
            <person name="Mcevoy S.L."/>
        </authorList>
    </citation>
    <scope>NUCLEOTIDE SEQUENCE</scope>
    <source>
        <strain evidence="3">91603</strain>
        <tissue evidence="3">Leaf</tissue>
    </source>
</reference>
<reference evidence="3" key="1">
    <citation type="journal article" date="2022" name="Plant J.">
        <title>Strategies of tolerance reflected in two North American maple genomes.</title>
        <authorList>
            <person name="McEvoy S.L."/>
            <person name="Sezen U.U."/>
            <person name="Trouern-Trend A."/>
            <person name="McMahon S.M."/>
            <person name="Schaberg P.G."/>
            <person name="Yang J."/>
            <person name="Wegrzyn J.L."/>
            <person name="Swenson N.G."/>
        </authorList>
    </citation>
    <scope>NUCLEOTIDE SEQUENCE</scope>
    <source>
        <strain evidence="3">91603</strain>
    </source>
</reference>
<dbReference type="GO" id="GO:0005737">
    <property type="term" value="C:cytoplasm"/>
    <property type="evidence" value="ECO:0007669"/>
    <property type="project" value="TreeGrafter"/>
</dbReference>
<keyword evidence="4" id="KW-1185">Reference proteome</keyword>
<dbReference type="GO" id="GO:0007023">
    <property type="term" value="P:post-chaperonin tubulin folding pathway"/>
    <property type="evidence" value="ECO:0007669"/>
    <property type="project" value="InterPro"/>
</dbReference>
<protein>
    <recommendedName>
        <fullName evidence="2">C-CAP/cofactor C-like domain-containing protein</fullName>
    </recommendedName>
</protein>
<organism evidence="3 4">
    <name type="scientific">Acer negundo</name>
    <name type="common">Box elder</name>
    <dbReference type="NCBI Taxonomy" id="4023"/>
    <lineage>
        <taxon>Eukaryota</taxon>
        <taxon>Viridiplantae</taxon>
        <taxon>Streptophyta</taxon>
        <taxon>Embryophyta</taxon>
        <taxon>Tracheophyta</taxon>
        <taxon>Spermatophyta</taxon>
        <taxon>Magnoliopsida</taxon>
        <taxon>eudicotyledons</taxon>
        <taxon>Gunneridae</taxon>
        <taxon>Pentapetalae</taxon>
        <taxon>rosids</taxon>
        <taxon>malvids</taxon>
        <taxon>Sapindales</taxon>
        <taxon>Sapindaceae</taxon>
        <taxon>Hippocastanoideae</taxon>
        <taxon>Acereae</taxon>
        <taxon>Acer</taxon>
    </lineage>
</organism>
<dbReference type="PANTHER" id="PTHR15139:SF0">
    <property type="entry name" value="TUBULIN-SPECIFIC CHAPERONE C"/>
    <property type="match status" value="1"/>
</dbReference>
<dbReference type="InterPro" id="IPR016098">
    <property type="entry name" value="CAP/MinC_C"/>
</dbReference>
<evidence type="ECO:0000313" key="3">
    <source>
        <dbReference type="EMBL" id="KAI9192399.1"/>
    </source>
</evidence>
<dbReference type="InterPro" id="IPR012945">
    <property type="entry name" value="Tubulin-bd_cofactor_C_dom"/>
</dbReference>
<gene>
    <name evidence="3" type="ORF">LWI28_022301</name>
</gene>
<dbReference type="EMBL" id="JAJSOW010000004">
    <property type="protein sequence ID" value="KAI9192399.1"/>
    <property type="molecule type" value="Genomic_DNA"/>
</dbReference>
<proteinExistence type="inferred from homology"/>
<sequence>MEELEDCVFVLASHHVWIHFAKRSDFYLRLMSIPIMEDSDGVRFANYCFKYKRIEEDLAVAVLDEETGNWANMDDFKWLRAM</sequence>
<accession>A0AAD5JAH5</accession>
<dbReference type="PANTHER" id="PTHR15139">
    <property type="entry name" value="TUBULIN FOLDING COFACTOR C"/>
    <property type="match status" value="1"/>
</dbReference>